<keyword evidence="2" id="KW-1185">Reference proteome</keyword>
<name>A0A0E3SSD7_METMT</name>
<dbReference type="HOGENOM" id="CLU_2820923_0_0_2"/>
<dbReference type="Proteomes" id="UP000033048">
    <property type="component" value="Chromosome"/>
</dbReference>
<gene>
    <name evidence="1" type="ORF">MCMEM_2038</name>
</gene>
<dbReference type="RefSeq" id="WP_048206109.1">
    <property type="nucleotide sequence ID" value="NZ_CP009518.1"/>
</dbReference>
<evidence type="ECO:0000313" key="2">
    <source>
        <dbReference type="Proteomes" id="UP000033048"/>
    </source>
</evidence>
<reference evidence="1 2" key="1">
    <citation type="submission" date="2014-07" db="EMBL/GenBank/DDBJ databases">
        <title>Methanogenic archaea and the global carbon cycle.</title>
        <authorList>
            <person name="Henriksen J.R."/>
            <person name="Luke J."/>
            <person name="Reinhart S."/>
            <person name="Benedict M.N."/>
            <person name="Youngblut N.D."/>
            <person name="Metcalf M.E."/>
            <person name="Whitaker R.J."/>
            <person name="Metcalf W.W."/>
        </authorList>
    </citation>
    <scope>NUCLEOTIDE SEQUENCE [LARGE SCALE GENOMIC DNA]</scope>
    <source>
        <strain evidence="1 2">MM1</strain>
    </source>
</reference>
<sequence length="66" mass="7638">MCIKEKAREYDGETYDLVSDLMGMNAKDAEALEKAYEAKGYKAKIYCNEMYPGIYPKGDYFVYARN</sequence>
<dbReference type="AlphaFoldDB" id="A0A0E3SSD7"/>
<dbReference type="GeneID" id="24894626"/>
<organism evidence="1 2">
    <name type="scientific">Methanococcoides methylutens MM1</name>
    <dbReference type="NCBI Taxonomy" id="1434104"/>
    <lineage>
        <taxon>Archaea</taxon>
        <taxon>Methanobacteriati</taxon>
        <taxon>Methanobacteriota</taxon>
        <taxon>Stenosarchaea group</taxon>
        <taxon>Methanomicrobia</taxon>
        <taxon>Methanosarcinales</taxon>
        <taxon>Methanosarcinaceae</taxon>
        <taxon>Methanococcoides</taxon>
    </lineage>
</organism>
<proteinExistence type="predicted"/>
<accession>A0A0E3SSD7</accession>
<protein>
    <submittedName>
        <fullName evidence="1">Uncharacterized protein</fullName>
    </submittedName>
</protein>
<dbReference type="KEGG" id="mmet:MCMEM_2038"/>
<dbReference type="EMBL" id="CP009518">
    <property type="protein sequence ID" value="AKB86091.1"/>
    <property type="molecule type" value="Genomic_DNA"/>
</dbReference>
<evidence type="ECO:0000313" key="1">
    <source>
        <dbReference type="EMBL" id="AKB86091.1"/>
    </source>
</evidence>